<feature type="coiled-coil region" evidence="6">
    <location>
        <begin position="263"/>
        <end position="308"/>
    </location>
</feature>
<dbReference type="SMART" id="SM00086">
    <property type="entry name" value="PAC"/>
    <property type="match status" value="2"/>
</dbReference>
<keyword evidence="6" id="KW-0175">Coiled coil</keyword>
<dbReference type="SUPFAM" id="SSF55874">
    <property type="entry name" value="ATPase domain of HSP90 chaperone/DNA topoisomerase II/histidine kinase"/>
    <property type="match status" value="1"/>
</dbReference>
<dbReference type="EMBL" id="BAABGQ010000006">
    <property type="protein sequence ID" value="GAA4503463.1"/>
    <property type="molecule type" value="Genomic_DNA"/>
</dbReference>
<protein>
    <recommendedName>
        <fullName evidence="2">histidine kinase</fullName>
        <ecNumber evidence="2">2.7.13.3</ecNumber>
    </recommendedName>
</protein>
<organism evidence="9 10">
    <name type="scientific">Hymenobacter ginsengisoli</name>
    <dbReference type="NCBI Taxonomy" id="1051626"/>
    <lineage>
        <taxon>Bacteria</taxon>
        <taxon>Pseudomonadati</taxon>
        <taxon>Bacteroidota</taxon>
        <taxon>Cytophagia</taxon>
        <taxon>Cytophagales</taxon>
        <taxon>Hymenobacteraceae</taxon>
        <taxon>Hymenobacter</taxon>
    </lineage>
</organism>
<dbReference type="PROSITE" id="PS50109">
    <property type="entry name" value="HIS_KIN"/>
    <property type="match status" value="1"/>
</dbReference>
<dbReference type="SMART" id="SM00091">
    <property type="entry name" value="PAS"/>
    <property type="match status" value="4"/>
</dbReference>
<evidence type="ECO:0000259" key="7">
    <source>
        <dbReference type="PROSITE" id="PS50109"/>
    </source>
</evidence>
<dbReference type="InterPro" id="IPR005467">
    <property type="entry name" value="His_kinase_dom"/>
</dbReference>
<dbReference type="InterPro" id="IPR052162">
    <property type="entry name" value="Sensor_kinase/Photoreceptor"/>
</dbReference>
<dbReference type="SUPFAM" id="SSF55785">
    <property type="entry name" value="PYP-like sensor domain (PAS domain)"/>
    <property type="match status" value="4"/>
</dbReference>
<gene>
    <name evidence="9" type="ORF">GCM10023172_28340</name>
</gene>
<name>A0ABP8QJX0_9BACT</name>
<dbReference type="Proteomes" id="UP001501243">
    <property type="component" value="Unassembled WGS sequence"/>
</dbReference>
<proteinExistence type="predicted"/>
<dbReference type="Gene3D" id="3.30.450.20">
    <property type="entry name" value="PAS domain"/>
    <property type="match status" value="4"/>
</dbReference>
<evidence type="ECO:0000256" key="6">
    <source>
        <dbReference type="SAM" id="Coils"/>
    </source>
</evidence>
<feature type="domain" description="Histidine kinase" evidence="7">
    <location>
        <begin position="791"/>
        <end position="1006"/>
    </location>
</feature>
<dbReference type="PROSITE" id="PS50113">
    <property type="entry name" value="PAC"/>
    <property type="match status" value="1"/>
</dbReference>
<evidence type="ECO:0000256" key="1">
    <source>
        <dbReference type="ARBA" id="ARBA00000085"/>
    </source>
</evidence>
<dbReference type="SMART" id="SM00387">
    <property type="entry name" value="HATPase_c"/>
    <property type="match status" value="1"/>
</dbReference>
<dbReference type="InterPro" id="IPR004358">
    <property type="entry name" value="Sig_transdc_His_kin-like_C"/>
</dbReference>
<feature type="domain" description="PAC" evidence="8">
    <location>
        <begin position="429"/>
        <end position="484"/>
    </location>
</feature>
<dbReference type="Gene3D" id="1.10.287.130">
    <property type="match status" value="1"/>
</dbReference>
<keyword evidence="4" id="KW-0808">Transferase</keyword>
<dbReference type="PANTHER" id="PTHR43304:SF1">
    <property type="entry name" value="PAC DOMAIN-CONTAINING PROTEIN"/>
    <property type="match status" value="1"/>
</dbReference>
<dbReference type="Pfam" id="PF02518">
    <property type="entry name" value="HATPase_c"/>
    <property type="match status" value="1"/>
</dbReference>
<dbReference type="RefSeq" id="WP_208129788.1">
    <property type="nucleotide sequence ID" value="NZ_BAABGQ010000006.1"/>
</dbReference>
<dbReference type="InterPro" id="IPR036097">
    <property type="entry name" value="HisK_dim/P_sf"/>
</dbReference>
<dbReference type="InterPro" id="IPR036890">
    <property type="entry name" value="HATPase_C_sf"/>
</dbReference>
<dbReference type="InterPro" id="IPR003594">
    <property type="entry name" value="HATPase_dom"/>
</dbReference>
<dbReference type="InterPro" id="IPR003661">
    <property type="entry name" value="HisK_dim/P_dom"/>
</dbReference>
<keyword evidence="3" id="KW-0597">Phosphoprotein</keyword>
<dbReference type="InterPro" id="IPR035965">
    <property type="entry name" value="PAS-like_dom_sf"/>
</dbReference>
<evidence type="ECO:0000256" key="3">
    <source>
        <dbReference type="ARBA" id="ARBA00022553"/>
    </source>
</evidence>
<dbReference type="InterPro" id="IPR000700">
    <property type="entry name" value="PAS-assoc_C"/>
</dbReference>
<feature type="coiled-coil region" evidence="6">
    <location>
        <begin position="334"/>
        <end position="364"/>
    </location>
</feature>
<reference evidence="10" key="1">
    <citation type="journal article" date="2019" name="Int. J. Syst. Evol. Microbiol.">
        <title>The Global Catalogue of Microorganisms (GCM) 10K type strain sequencing project: providing services to taxonomists for standard genome sequencing and annotation.</title>
        <authorList>
            <consortium name="The Broad Institute Genomics Platform"/>
            <consortium name="The Broad Institute Genome Sequencing Center for Infectious Disease"/>
            <person name="Wu L."/>
            <person name="Ma J."/>
        </authorList>
    </citation>
    <scope>NUCLEOTIDE SEQUENCE [LARGE SCALE GENOMIC DNA]</scope>
    <source>
        <strain evidence="10">JCM 17841</strain>
    </source>
</reference>
<dbReference type="SUPFAM" id="SSF47384">
    <property type="entry name" value="Homodimeric domain of signal transducing histidine kinase"/>
    <property type="match status" value="1"/>
</dbReference>
<dbReference type="EC" id="2.7.13.3" evidence="2"/>
<evidence type="ECO:0000259" key="8">
    <source>
        <dbReference type="PROSITE" id="PS50113"/>
    </source>
</evidence>
<evidence type="ECO:0000313" key="10">
    <source>
        <dbReference type="Proteomes" id="UP001501243"/>
    </source>
</evidence>
<dbReference type="Pfam" id="PF08448">
    <property type="entry name" value="PAS_4"/>
    <property type="match status" value="4"/>
</dbReference>
<evidence type="ECO:0000256" key="5">
    <source>
        <dbReference type="ARBA" id="ARBA00022777"/>
    </source>
</evidence>
<dbReference type="PANTHER" id="PTHR43304">
    <property type="entry name" value="PHYTOCHROME-LIKE PROTEIN CPH1"/>
    <property type="match status" value="1"/>
</dbReference>
<sequence length="1006" mass="109959">MPASAPLPADFFSEHDVLPAVLDLSLAGLVGYTPVTNAEGMVVDLAFAYLNPAAQRLLGLPARPATTFVQHFPASLTNGDLARHRDALLAPDAQHFEVASGGAGPRLQAAARRTGQGLLVSYALADTPPPAPAHAEAELQAAELRNVLLQAPAMICVLEGPEHRFQLVNPAYQALVSKRPLLGLPIAEAMPELAGQPIFELLDDVYRTGNSFVATEMLVQLDHHNTRPAELEKRYYNFTYQARRDLRGQVAGILVFAYDVTTQVQARQQVEATAQQLARLNQQLDVSNEELATANEELRAANEEFLTNNTELAHAQQALRVLNEELEVRLRARSHDVQAALHEAEEQREQLRQQQRLLRQILGQVPAAIATLVGPDHRYSFFNDNYLALAGGRAQLGQKIADRLPEIEAQGFLALLDEVQASGQAYVGNEAAVQLRDVATGQLVQRYLDFVYQPILDGQGQVQGIIAFLIDATEKVRARQQATAWQAEALAAAQRQAQAREDLYQIFEQTPAAVGLLRGPEHRMEYLNPSFQALFPGRELLGRTTAEALPEAVAQGFVALLDGVYQTGETFFGRELPLAITPPDGQPAQTTYFNFTYQPYRENGAIVGISVFTYDVTAQVLARREADQQRGLLHTLFMDAPAPIAILDGPSHVYQLVNPAYQQIFPGRALAGRAVAEALPELADTAVPGLLARVYGTGEPFVAQELPLQLARHEGAALQELFFNFTYQPRYNALGQIDGILVFAYEVTDQVRARRVVEENRQQAQALADELAATNLRLRRTNADLDTFVYTASHDLKSPITNLEGLFTALRQQLPPEALQAPLVPRLLSMMDDAVGRFRETLAHLTDVSKLQQADGTPAEAVDLAALVRAVRLDLAIDLAAAGASLTVEVTSCPTVHFSAKNLRSVVYNLLSNAIKYRAPDRLPQVALRCRRAEGQVLLEVQDNGLGLDATQQSKLFGMFRRLHSHVEGSGVGLYMVKRMVENAGGTITVQSQPGVGSTFTVALPG</sequence>
<dbReference type="InterPro" id="IPR013656">
    <property type="entry name" value="PAS_4"/>
</dbReference>
<evidence type="ECO:0000313" key="9">
    <source>
        <dbReference type="EMBL" id="GAA4503463.1"/>
    </source>
</evidence>
<accession>A0ABP8QJX0</accession>
<comment type="caution">
    <text evidence="9">The sequence shown here is derived from an EMBL/GenBank/DDBJ whole genome shotgun (WGS) entry which is preliminary data.</text>
</comment>
<evidence type="ECO:0000256" key="2">
    <source>
        <dbReference type="ARBA" id="ARBA00012438"/>
    </source>
</evidence>
<keyword evidence="5" id="KW-0418">Kinase</keyword>
<keyword evidence="10" id="KW-1185">Reference proteome</keyword>
<comment type="catalytic activity">
    <reaction evidence="1">
        <text>ATP + protein L-histidine = ADP + protein N-phospho-L-histidine.</text>
        <dbReference type="EC" id="2.7.13.3"/>
    </reaction>
</comment>
<dbReference type="InterPro" id="IPR000014">
    <property type="entry name" value="PAS"/>
</dbReference>
<dbReference type="PRINTS" id="PR00344">
    <property type="entry name" value="BCTRLSENSOR"/>
</dbReference>
<evidence type="ECO:0000256" key="4">
    <source>
        <dbReference type="ARBA" id="ARBA00022679"/>
    </source>
</evidence>
<dbReference type="CDD" id="cd00082">
    <property type="entry name" value="HisKA"/>
    <property type="match status" value="1"/>
</dbReference>
<dbReference type="InterPro" id="IPR001610">
    <property type="entry name" value="PAC"/>
</dbReference>
<dbReference type="Gene3D" id="3.30.565.10">
    <property type="entry name" value="Histidine kinase-like ATPase, C-terminal domain"/>
    <property type="match status" value="1"/>
</dbReference>